<keyword evidence="4" id="KW-0472">Membrane</keyword>
<evidence type="ECO:0000313" key="8">
    <source>
        <dbReference type="Proteomes" id="UP000193083"/>
    </source>
</evidence>
<dbReference type="InterPro" id="IPR050465">
    <property type="entry name" value="UPF0194_transport"/>
</dbReference>
<evidence type="ECO:0000313" key="7">
    <source>
        <dbReference type="EMBL" id="SMH37840.1"/>
    </source>
</evidence>
<feature type="domain" description="Multidrug resistance protein MdtA-like barrel-sandwich hybrid" evidence="5">
    <location>
        <begin position="97"/>
        <end position="248"/>
    </location>
</feature>
<keyword evidence="4" id="KW-1133">Transmembrane helix</keyword>
<dbReference type="PANTHER" id="PTHR32347:SF14">
    <property type="entry name" value="EFFLUX SYSTEM COMPONENT YKNX-RELATED"/>
    <property type="match status" value="1"/>
</dbReference>
<keyword evidence="4" id="KW-0812">Transmembrane</keyword>
<evidence type="ECO:0000259" key="5">
    <source>
        <dbReference type="Pfam" id="PF25917"/>
    </source>
</evidence>
<dbReference type="SUPFAM" id="SSF111369">
    <property type="entry name" value="HlyD-like secretion proteins"/>
    <property type="match status" value="1"/>
</dbReference>
<dbReference type="InterPro" id="IPR006143">
    <property type="entry name" value="RND_pump_MFP"/>
</dbReference>
<dbReference type="Gene3D" id="1.10.287.470">
    <property type="entry name" value="Helix hairpin bin"/>
    <property type="match status" value="1"/>
</dbReference>
<name>A0A1X7NJ30_9HYPH</name>
<sequence>MAKVTPSDGSATLQVANDGAPTPSLRDILGDAAPKPSRLGKGTWRWLLIGAALVAAGYLAWAYFAQGSGYVYTTQKVAKGDLTVIVTATGTVQPITQVDVSSAISGIVRKVNVDYNSVVYRGDVLAELDADTLQAGVASARAHLVVANANVAKAKATADASIATYERQSALFNRGVMSAQTLEDTRLTMDAAAAALKAAEAEVLVTDADLKLAETNLSKTLITSPIDGVVLTRDVNEGSTIAASLSAPVLFSIAGDLKRMEVQVDVDEADIGNVAVGQSGTFTVDAYPDRAFPAEITEIRFVSETINNVVTYKALLAVDNAELLLRPGMTATADIVVNTVRAALLVPNAALRYTPPVEESSGGGLFSMFRPPHMGAVTTADLRGGARTLWVMRDKAPVEVTVVTGATDGQSTEVKSGDLAEGDAVILDAAAAN</sequence>
<proteinExistence type="inferred from homology"/>
<evidence type="ECO:0000256" key="2">
    <source>
        <dbReference type="ARBA" id="ARBA00009477"/>
    </source>
</evidence>
<feature type="domain" description="CusB-like beta-barrel" evidence="6">
    <location>
        <begin position="262"/>
        <end position="335"/>
    </location>
</feature>
<dbReference type="GO" id="GO:0030313">
    <property type="term" value="C:cell envelope"/>
    <property type="evidence" value="ECO:0007669"/>
    <property type="project" value="UniProtKB-SubCell"/>
</dbReference>
<keyword evidence="8" id="KW-1185">Reference proteome</keyword>
<evidence type="ECO:0000256" key="4">
    <source>
        <dbReference type="SAM" id="Phobius"/>
    </source>
</evidence>
<evidence type="ECO:0000256" key="1">
    <source>
        <dbReference type="ARBA" id="ARBA00004196"/>
    </source>
</evidence>
<dbReference type="InterPro" id="IPR058625">
    <property type="entry name" value="MdtA-like_BSH"/>
</dbReference>
<organism evidence="7 8">
    <name type="scientific">Mesorhizobium australicum</name>
    <dbReference type="NCBI Taxonomy" id="536018"/>
    <lineage>
        <taxon>Bacteria</taxon>
        <taxon>Pseudomonadati</taxon>
        <taxon>Pseudomonadota</taxon>
        <taxon>Alphaproteobacteria</taxon>
        <taxon>Hyphomicrobiales</taxon>
        <taxon>Phyllobacteriaceae</taxon>
        <taxon>Mesorhizobium</taxon>
    </lineage>
</organism>
<dbReference type="Gene3D" id="2.40.50.100">
    <property type="match status" value="1"/>
</dbReference>
<dbReference type="NCBIfam" id="TIGR01730">
    <property type="entry name" value="RND_mfp"/>
    <property type="match status" value="1"/>
</dbReference>
<gene>
    <name evidence="7" type="ORF">SAMN02982922_1961</name>
</gene>
<dbReference type="EMBL" id="FXBL01000004">
    <property type="protein sequence ID" value="SMH37840.1"/>
    <property type="molecule type" value="Genomic_DNA"/>
</dbReference>
<dbReference type="GO" id="GO:0022857">
    <property type="term" value="F:transmembrane transporter activity"/>
    <property type="evidence" value="ECO:0007669"/>
    <property type="project" value="InterPro"/>
</dbReference>
<protein>
    <submittedName>
        <fullName evidence="7">HlyD family secretion protein</fullName>
    </submittedName>
</protein>
<keyword evidence="3" id="KW-0175">Coiled coil</keyword>
<dbReference type="Proteomes" id="UP000193083">
    <property type="component" value="Unassembled WGS sequence"/>
</dbReference>
<accession>A0A1X7NJ30</accession>
<evidence type="ECO:0000256" key="3">
    <source>
        <dbReference type="ARBA" id="ARBA00023054"/>
    </source>
</evidence>
<comment type="subcellular location">
    <subcellularLocation>
        <location evidence="1">Cell envelope</location>
    </subcellularLocation>
</comment>
<reference evidence="8" key="1">
    <citation type="submission" date="2017-04" db="EMBL/GenBank/DDBJ databases">
        <authorList>
            <person name="Varghese N."/>
            <person name="Submissions S."/>
        </authorList>
    </citation>
    <scope>NUCLEOTIDE SEQUENCE [LARGE SCALE GENOMIC DNA]</scope>
    <source>
        <strain evidence="8">B5P</strain>
    </source>
</reference>
<dbReference type="GO" id="GO:0016020">
    <property type="term" value="C:membrane"/>
    <property type="evidence" value="ECO:0007669"/>
    <property type="project" value="InterPro"/>
</dbReference>
<dbReference type="Pfam" id="PF25917">
    <property type="entry name" value="BSH_RND"/>
    <property type="match status" value="1"/>
</dbReference>
<dbReference type="AlphaFoldDB" id="A0A1X7NJ30"/>
<dbReference type="InterPro" id="IPR058792">
    <property type="entry name" value="Beta-barrel_RND_2"/>
</dbReference>
<dbReference type="PANTHER" id="PTHR32347">
    <property type="entry name" value="EFFLUX SYSTEM COMPONENT YKNX-RELATED"/>
    <property type="match status" value="1"/>
</dbReference>
<feature type="transmembrane region" description="Helical" evidence="4">
    <location>
        <begin position="44"/>
        <end position="64"/>
    </location>
</feature>
<comment type="similarity">
    <text evidence="2">Belongs to the membrane fusion protein (MFP) (TC 8.A.1) family.</text>
</comment>
<dbReference type="Pfam" id="PF25954">
    <property type="entry name" value="Beta-barrel_RND_2"/>
    <property type="match status" value="1"/>
</dbReference>
<dbReference type="Gene3D" id="2.40.30.170">
    <property type="match status" value="1"/>
</dbReference>
<evidence type="ECO:0000259" key="6">
    <source>
        <dbReference type="Pfam" id="PF25954"/>
    </source>
</evidence>